<evidence type="ECO:0000256" key="1">
    <source>
        <dbReference type="ARBA" id="ARBA00022630"/>
    </source>
</evidence>
<comment type="caution">
    <text evidence="4">The sequence shown here is derived from an EMBL/GenBank/DDBJ whole genome shotgun (WGS) entry which is preliminary data.</text>
</comment>
<dbReference type="PANTHER" id="PTHR43278:SF4">
    <property type="entry name" value="NAD(P)H-DEPENDENT FMN-CONTAINING OXIDOREDUCTASE YWQN-RELATED"/>
    <property type="match status" value="1"/>
</dbReference>
<dbReference type="Proteomes" id="UP000012589">
    <property type="component" value="Unassembled WGS sequence"/>
</dbReference>
<dbReference type="PANTHER" id="PTHR43278">
    <property type="entry name" value="NAD(P)H-DEPENDENT FMN-CONTAINING OXIDOREDUCTASE YWQN-RELATED"/>
    <property type="match status" value="1"/>
</dbReference>
<dbReference type="OrthoDB" id="9805976at2"/>
<keyword evidence="2" id="KW-0288">FMN</keyword>
<sequence>MKNIVALIGSRRKNGNTATFIRTILDGLTEEGYFIDYIFPQDFQISPCVGCGNCFSVTECVIKDELPLLQKRILDSDLCIVASPVYVHYMTADLKRILDRCAWWVHTLRLQGKPVVVLSTCDSNGHRTVIEPLSEIMTFMGANVIATVNGSQVPNQLNNPTWLSSISEEIKRRIKKYIELPPQSNVFLEKNFNSMKQCMIWKNEILKGKKIENKELDYWKENGMLEYQSFSDYILSVSCINCCK</sequence>
<protein>
    <recommendedName>
        <fullName evidence="3">NADPH-dependent FMN reductase-like domain-containing protein</fullName>
    </recommendedName>
</protein>
<evidence type="ECO:0000313" key="4">
    <source>
        <dbReference type="EMBL" id="EMZ23844.1"/>
    </source>
</evidence>
<dbReference type="InterPro" id="IPR051796">
    <property type="entry name" value="ISF_SsuE-like"/>
</dbReference>
<dbReference type="InterPro" id="IPR029039">
    <property type="entry name" value="Flavoprotein-like_sf"/>
</dbReference>
<dbReference type="STRING" id="1235802.C823_03471"/>
<dbReference type="GO" id="GO:0016491">
    <property type="term" value="F:oxidoreductase activity"/>
    <property type="evidence" value="ECO:0007669"/>
    <property type="project" value="InterPro"/>
</dbReference>
<evidence type="ECO:0000256" key="2">
    <source>
        <dbReference type="ARBA" id="ARBA00022643"/>
    </source>
</evidence>
<proteinExistence type="predicted"/>
<evidence type="ECO:0000313" key="5">
    <source>
        <dbReference type="Proteomes" id="UP000012589"/>
    </source>
</evidence>
<keyword evidence="1" id="KW-0285">Flavoprotein</keyword>
<dbReference type="Gene3D" id="3.40.50.360">
    <property type="match status" value="1"/>
</dbReference>
<gene>
    <name evidence="4" type="ORF">C823_03471</name>
</gene>
<dbReference type="InterPro" id="IPR005025">
    <property type="entry name" value="FMN_Rdtase-like_dom"/>
</dbReference>
<dbReference type="EMBL" id="AQFT01000101">
    <property type="protein sequence ID" value="EMZ23844.1"/>
    <property type="molecule type" value="Genomic_DNA"/>
</dbReference>
<accession>N2AHI7</accession>
<dbReference type="SUPFAM" id="SSF52218">
    <property type="entry name" value="Flavoproteins"/>
    <property type="match status" value="1"/>
</dbReference>
<keyword evidence="5" id="KW-1185">Reference proteome</keyword>
<name>N2AHI7_9FIRM</name>
<dbReference type="eggNOG" id="COG0655">
    <property type="taxonomic scope" value="Bacteria"/>
</dbReference>
<organism evidence="4 5">
    <name type="scientific">Eubacterium plexicaudatum ASF492</name>
    <dbReference type="NCBI Taxonomy" id="1235802"/>
    <lineage>
        <taxon>Bacteria</taxon>
        <taxon>Bacillati</taxon>
        <taxon>Bacillota</taxon>
        <taxon>Clostridia</taxon>
        <taxon>Eubacteriales</taxon>
        <taxon>Eubacteriaceae</taxon>
        <taxon>Eubacterium</taxon>
    </lineage>
</organism>
<reference evidence="4 5" key="1">
    <citation type="journal article" date="2014" name="Genome Announc.">
        <title>Draft genome sequences of the altered schaedler flora, a defined bacterial community from gnotobiotic mice.</title>
        <authorList>
            <person name="Wannemuehler M.J."/>
            <person name="Overstreet A.M."/>
            <person name="Ward D.V."/>
            <person name="Phillips G.J."/>
        </authorList>
    </citation>
    <scope>NUCLEOTIDE SEQUENCE [LARGE SCALE GENOMIC DNA]</scope>
    <source>
        <strain evidence="4 5">ASF492</strain>
    </source>
</reference>
<evidence type="ECO:0000259" key="3">
    <source>
        <dbReference type="Pfam" id="PF03358"/>
    </source>
</evidence>
<dbReference type="HOGENOM" id="CLU_050993_1_2_9"/>
<dbReference type="PATRIC" id="fig|1235802.3.peg.3655"/>
<dbReference type="Pfam" id="PF03358">
    <property type="entry name" value="FMN_red"/>
    <property type="match status" value="1"/>
</dbReference>
<feature type="domain" description="NADPH-dependent FMN reductase-like" evidence="3">
    <location>
        <begin position="3"/>
        <end position="147"/>
    </location>
</feature>
<dbReference type="AlphaFoldDB" id="N2AHI7"/>